<dbReference type="Proteomes" id="UP000005801">
    <property type="component" value="Unassembled WGS sequence"/>
</dbReference>
<gene>
    <name evidence="3" type="ORF">PPSIR1_33354</name>
</gene>
<dbReference type="GO" id="GO:0016491">
    <property type="term" value="F:oxidoreductase activity"/>
    <property type="evidence" value="ECO:0007669"/>
    <property type="project" value="UniProtKB-KW"/>
</dbReference>
<dbReference type="SUPFAM" id="SSF51735">
    <property type="entry name" value="NAD(P)-binding Rossmann-fold domains"/>
    <property type="match status" value="1"/>
</dbReference>
<sequence>MLGAMSLMSRLKRPGPSGFGYGSTAEQVTEGLDLSGKVYLLTGSNSGLGLETLRVLNLRGATVIATARTQAKAEGALRDAGASERGVAMACELSEPSSVRACVEAVNAWCGEQRPLAGIIANAGIMALPKLQLKFGYELQFFTNHIGHFMLVNGVLDSLAPDGRVVMLASSAHQGAPRAEGIQFDNLDGRKGYAPWANYGQSKLANLLFARELDRRLAASEHPQRSANAVHPGVIPTPLGRHVSKATWFTFSVLGKPFLKTVHEGAATQCFVATHASVGGGGLRGQYFADSNVAESSAHGSDMALAAKLWQVSEEIVAGL</sequence>
<dbReference type="PRINTS" id="PR00081">
    <property type="entry name" value="GDHRDH"/>
</dbReference>
<evidence type="ECO:0000256" key="2">
    <source>
        <dbReference type="ARBA" id="ARBA00023002"/>
    </source>
</evidence>
<proteinExistence type="inferred from homology"/>
<reference evidence="3 4" key="1">
    <citation type="submission" date="2007-06" db="EMBL/GenBank/DDBJ databases">
        <authorList>
            <person name="Shimkets L."/>
            <person name="Ferriera S."/>
            <person name="Johnson J."/>
            <person name="Kravitz S."/>
            <person name="Beeson K."/>
            <person name="Sutton G."/>
            <person name="Rogers Y.-H."/>
            <person name="Friedman R."/>
            <person name="Frazier M."/>
            <person name="Venter J.C."/>
        </authorList>
    </citation>
    <scope>NUCLEOTIDE SEQUENCE [LARGE SCALE GENOMIC DNA]</scope>
    <source>
        <strain evidence="3 4">SIR-1</strain>
    </source>
</reference>
<organism evidence="3 4">
    <name type="scientific">Plesiocystis pacifica SIR-1</name>
    <dbReference type="NCBI Taxonomy" id="391625"/>
    <lineage>
        <taxon>Bacteria</taxon>
        <taxon>Pseudomonadati</taxon>
        <taxon>Myxococcota</taxon>
        <taxon>Polyangia</taxon>
        <taxon>Nannocystales</taxon>
        <taxon>Nannocystaceae</taxon>
        <taxon>Plesiocystis</taxon>
    </lineage>
</organism>
<dbReference type="EMBL" id="ABCS01000030">
    <property type="protein sequence ID" value="EDM78504.1"/>
    <property type="molecule type" value="Genomic_DNA"/>
</dbReference>
<evidence type="ECO:0000313" key="3">
    <source>
        <dbReference type="EMBL" id="EDM78504.1"/>
    </source>
</evidence>
<name>A6G6M7_9BACT</name>
<dbReference type="Gene3D" id="3.40.50.720">
    <property type="entry name" value="NAD(P)-binding Rossmann-like Domain"/>
    <property type="match status" value="1"/>
</dbReference>
<protein>
    <submittedName>
        <fullName evidence="3">Possible dehydrogenase</fullName>
    </submittedName>
</protein>
<dbReference type="eggNOG" id="COG1028">
    <property type="taxonomic scope" value="Bacteria"/>
</dbReference>
<evidence type="ECO:0000256" key="1">
    <source>
        <dbReference type="ARBA" id="ARBA00006484"/>
    </source>
</evidence>
<dbReference type="InterPro" id="IPR002347">
    <property type="entry name" value="SDR_fam"/>
</dbReference>
<evidence type="ECO:0000313" key="4">
    <source>
        <dbReference type="Proteomes" id="UP000005801"/>
    </source>
</evidence>
<dbReference type="STRING" id="391625.PPSIR1_33354"/>
<dbReference type="InterPro" id="IPR036291">
    <property type="entry name" value="NAD(P)-bd_dom_sf"/>
</dbReference>
<comment type="similarity">
    <text evidence="1">Belongs to the short-chain dehydrogenases/reductases (SDR) family.</text>
</comment>
<keyword evidence="4" id="KW-1185">Reference proteome</keyword>
<comment type="caution">
    <text evidence="3">The sequence shown here is derived from an EMBL/GenBank/DDBJ whole genome shotgun (WGS) entry which is preliminary data.</text>
</comment>
<dbReference type="Pfam" id="PF00106">
    <property type="entry name" value="adh_short"/>
    <property type="match status" value="1"/>
</dbReference>
<dbReference type="AlphaFoldDB" id="A6G6M7"/>
<keyword evidence="2" id="KW-0560">Oxidoreductase</keyword>
<dbReference type="PANTHER" id="PTHR24320:SF227">
    <property type="entry name" value="RETINOL DEHYDROGENASE 11"/>
    <property type="match status" value="1"/>
</dbReference>
<dbReference type="PANTHER" id="PTHR24320">
    <property type="entry name" value="RETINOL DEHYDROGENASE"/>
    <property type="match status" value="1"/>
</dbReference>
<accession>A6G6M7</accession>